<dbReference type="InterPro" id="IPR036388">
    <property type="entry name" value="WH-like_DNA-bd_sf"/>
</dbReference>
<dbReference type="SMART" id="SM00421">
    <property type="entry name" value="HTH_LUXR"/>
    <property type="match status" value="1"/>
</dbReference>
<dbReference type="CDD" id="cd06170">
    <property type="entry name" value="LuxR_C_like"/>
    <property type="match status" value="1"/>
</dbReference>
<dbReference type="Pfam" id="PF00196">
    <property type="entry name" value="GerE"/>
    <property type="match status" value="1"/>
</dbReference>
<dbReference type="PANTHER" id="PTHR44688:SF16">
    <property type="entry name" value="DNA-BINDING TRANSCRIPTIONAL ACTIVATOR DEVR_DOSR"/>
    <property type="match status" value="1"/>
</dbReference>
<comment type="caution">
    <text evidence="6">The sequence shown here is derived from an EMBL/GenBank/DDBJ whole genome shotgun (WGS) entry which is preliminary data.</text>
</comment>
<keyword evidence="3" id="KW-0804">Transcription</keyword>
<dbReference type="EMBL" id="QPJD01000022">
    <property type="protein sequence ID" value="RCW41574.1"/>
    <property type="molecule type" value="Genomic_DNA"/>
</dbReference>
<evidence type="ECO:0000313" key="7">
    <source>
        <dbReference type="Proteomes" id="UP000252415"/>
    </source>
</evidence>
<evidence type="ECO:0000256" key="3">
    <source>
        <dbReference type="ARBA" id="ARBA00023163"/>
    </source>
</evidence>
<gene>
    <name evidence="6" type="ORF">DFP97_12210</name>
</gene>
<protein>
    <submittedName>
        <fullName evidence="6">Regulatory LuxR family protein</fullName>
    </submittedName>
</protein>
<dbReference type="SUPFAM" id="SSF46894">
    <property type="entry name" value="C-terminal effector domain of the bipartite response regulators"/>
    <property type="match status" value="1"/>
</dbReference>
<organism evidence="6 7">
    <name type="scientific">Paenibacillus prosopidis</name>
    <dbReference type="NCBI Taxonomy" id="630520"/>
    <lineage>
        <taxon>Bacteria</taxon>
        <taxon>Bacillati</taxon>
        <taxon>Bacillota</taxon>
        <taxon>Bacilli</taxon>
        <taxon>Bacillales</taxon>
        <taxon>Paenibacillaceae</taxon>
        <taxon>Paenibacillus</taxon>
    </lineage>
</organism>
<dbReference type="Proteomes" id="UP000252415">
    <property type="component" value="Unassembled WGS sequence"/>
</dbReference>
<keyword evidence="1" id="KW-0805">Transcription regulation</keyword>
<keyword evidence="2" id="KW-0238">DNA-binding</keyword>
<dbReference type="InterPro" id="IPR016032">
    <property type="entry name" value="Sig_transdc_resp-reg_C-effctor"/>
</dbReference>
<sequence length="107" mass="12237">MEKSQLEPISFETVDDPIVFFAQQYNLTPRETDLLRVVAKHGYTNEQIAESLHIQRKTVNIHMTKLLSKTGCASSRELLSKIITHLLPDNDDKDEDDQTGIQERALN</sequence>
<evidence type="ECO:0000313" key="6">
    <source>
        <dbReference type="EMBL" id="RCW41574.1"/>
    </source>
</evidence>
<dbReference type="RefSeq" id="WP_114383673.1">
    <property type="nucleotide sequence ID" value="NZ_QPJD01000022.1"/>
</dbReference>
<dbReference type="AlphaFoldDB" id="A0A368VJN9"/>
<name>A0A368VJN9_9BACL</name>
<keyword evidence="7" id="KW-1185">Reference proteome</keyword>
<accession>A0A368VJN9</accession>
<dbReference type="Gene3D" id="1.10.10.10">
    <property type="entry name" value="Winged helix-like DNA-binding domain superfamily/Winged helix DNA-binding domain"/>
    <property type="match status" value="1"/>
</dbReference>
<reference evidence="6 7" key="1">
    <citation type="submission" date="2018-07" db="EMBL/GenBank/DDBJ databases">
        <title>Genomic Encyclopedia of Type Strains, Phase III (KMG-III): the genomes of soil and plant-associated and newly described type strains.</title>
        <authorList>
            <person name="Whitman W."/>
        </authorList>
    </citation>
    <scope>NUCLEOTIDE SEQUENCE [LARGE SCALE GENOMIC DNA]</scope>
    <source>
        <strain evidence="6 7">CECT 7506</strain>
    </source>
</reference>
<evidence type="ECO:0000256" key="1">
    <source>
        <dbReference type="ARBA" id="ARBA00023015"/>
    </source>
</evidence>
<dbReference type="PANTHER" id="PTHR44688">
    <property type="entry name" value="DNA-BINDING TRANSCRIPTIONAL ACTIVATOR DEVR_DOSR"/>
    <property type="match status" value="1"/>
</dbReference>
<feature type="compositionally biased region" description="Acidic residues" evidence="4">
    <location>
        <begin position="89"/>
        <end position="98"/>
    </location>
</feature>
<dbReference type="GO" id="GO:0006355">
    <property type="term" value="P:regulation of DNA-templated transcription"/>
    <property type="evidence" value="ECO:0007669"/>
    <property type="project" value="InterPro"/>
</dbReference>
<evidence type="ECO:0000256" key="4">
    <source>
        <dbReference type="SAM" id="MobiDB-lite"/>
    </source>
</evidence>
<dbReference type="InterPro" id="IPR000792">
    <property type="entry name" value="Tscrpt_reg_LuxR_C"/>
</dbReference>
<evidence type="ECO:0000256" key="2">
    <source>
        <dbReference type="ARBA" id="ARBA00023125"/>
    </source>
</evidence>
<proteinExistence type="predicted"/>
<feature type="region of interest" description="Disordered" evidence="4">
    <location>
        <begin position="88"/>
        <end position="107"/>
    </location>
</feature>
<dbReference type="OrthoDB" id="197134at2"/>
<evidence type="ECO:0000259" key="5">
    <source>
        <dbReference type="PROSITE" id="PS50043"/>
    </source>
</evidence>
<dbReference type="GO" id="GO:0003677">
    <property type="term" value="F:DNA binding"/>
    <property type="evidence" value="ECO:0007669"/>
    <property type="project" value="UniProtKB-KW"/>
</dbReference>
<feature type="domain" description="HTH luxR-type" evidence="5">
    <location>
        <begin position="20"/>
        <end position="86"/>
    </location>
</feature>
<dbReference type="PROSITE" id="PS50043">
    <property type="entry name" value="HTH_LUXR_2"/>
    <property type="match status" value="1"/>
</dbReference>